<evidence type="ECO:0000259" key="6">
    <source>
        <dbReference type="Pfam" id="PF12783"/>
    </source>
</evidence>
<gene>
    <name evidence="9" type="ORF">LCOR_05305.1</name>
</gene>
<feature type="compositionally biased region" description="Polar residues" evidence="5">
    <location>
        <begin position="402"/>
        <end position="416"/>
    </location>
</feature>
<feature type="compositionally biased region" description="Low complexity" evidence="5">
    <location>
        <begin position="471"/>
        <end position="485"/>
    </location>
</feature>
<feature type="domain" description="Mon2/Sec7/BIG1-like HUS" evidence="6">
    <location>
        <begin position="202"/>
        <end position="356"/>
    </location>
</feature>
<dbReference type="SUPFAM" id="SSF48371">
    <property type="entry name" value="ARM repeat"/>
    <property type="match status" value="1"/>
</dbReference>
<feature type="compositionally biased region" description="Polar residues" evidence="5">
    <location>
        <begin position="492"/>
        <end position="504"/>
    </location>
</feature>
<dbReference type="InterPro" id="IPR032629">
    <property type="entry name" value="DCB_dom"/>
</dbReference>
<dbReference type="GO" id="GO:0005794">
    <property type="term" value="C:Golgi apparatus"/>
    <property type="evidence" value="ECO:0007669"/>
    <property type="project" value="UniProtKB-ARBA"/>
</dbReference>
<dbReference type="EMBL" id="CBTN010000020">
    <property type="protein sequence ID" value="CDH54014.1"/>
    <property type="molecule type" value="Genomic_DNA"/>
</dbReference>
<accession>A0A068RVK6</accession>
<dbReference type="Pfam" id="PF16213">
    <property type="entry name" value="DCB"/>
    <property type="match status" value="1"/>
</dbReference>
<dbReference type="InterPro" id="IPR032817">
    <property type="entry name" value="Mon2_C"/>
</dbReference>
<keyword evidence="4" id="KW-0175">Coiled coil</keyword>
<dbReference type="InterPro" id="IPR016024">
    <property type="entry name" value="ARM-type_fold"/>
</dbReference>
<dbReference type="InterPro" id="IPR032691">
    <property type="entry name" value="Mon2/Sec7/BIG1-like_HUS"/>
</dbReference>
<evidence type="ECO:0000256" key="5">
    <source>
        <dbReference type="SAM" id="MobiDB-lite"/>
    </source>
</evidence>
<evidence type="ECO:0000313" key="9">
    <source>
        <dbReference type="EMBL" id="CDH54014.1"/>
    </source>
</evidence>
<feature type="domain" description="Mon2 C-terminal" evidence="7">
    <location>
        <begin position="1270"/>
        <end position="1605"/>
    </location>
</feature>
<evidence type="ECO:0000259" key="8">
    <source>
        <dbReference type="Pfam" id="PF16213"/>
    </source>
</evidence>
<protein>
    <submittedName>
        <fullName evidence="9">Protein mon2 homolog isoform 5</fullName>
    </submittedName>
</protein>
<feature type="compositionally biased region" description="Basic and acidic residues" evidence="5">
    <location>
        <begin position="952"/>
        <end position="965"/>
    </location>
</feature>
<comment type="similarity">
    <text evidence="1">Belongs to the MON2 family.</text>
</comment>
<dbReference type="GO" id="GO:0015031">
    <property type="term" value="P:protein transport"/>
    <property type="evidence" value="ECO:0007669"/>
    <property type="project" value="UniProtKB-KW"/>
</dbReference>
<feature type="domain" description="Mon2 C-terminal" evidence="7">
    <location>
        <begin position="1686"/>
        <end position="1791"/>
    </location>
</feature>
<feature type="region of interest" description="Disordered" evidence="5">
    <location>
        <begin position="694"/>
        <end position="715"/>
    </location>
</feature>
<organism evidence="9 10">
    <name type="scientific">Lichtheimia corymbifera JMRC:FSU:9682</name>
    <dbReference type="NCBI Taxonomy" id="1263082"/>
    <lineage>
        <taxon>Eukaryota</taxon>
        <taxon>Fungi</taxon>
        <taxon>Fungi incertae sedis</taxon>
        <taxon>Mucoromycota</taxon>
        <taxon>Mucoromycotina</taxon>
        <taxon>Mucoromycetes</taxon>
        <taxon>Mucorales</taxon>
        <taxon>Lichtheimiaceae</taxon>
        <taxon>Lichtheimia</taxon>
    </lineage>
</organism>
<evidence type="ECO:0000259" key="7">
    <source>
        <dbReference type="Pfam" id="PF16206"/>
    </source>
</evidence>
<evidence type="ECO:0000256" key="1">
    <source>
        <dbReference type="ARBA" id="ARBA00008144"/>
    </source>
</evidence>
<dbReference type="Pfam" id="PF12783">
    <property type="entry name" value="Sec7-like_HUS"/>
    <property type="match status" value="1"/>
</dbReference>
<evidence type="ECO:0000256" key="4">
    <source>
        <dbReference type="SAM" id="Coils"/>
    </source>
</evidence>
<evidence type="ECO:0000313" key="10">
    <source>
        <dbReference type="Proteomes" id="UP000027586"/>
    </source>
</evidence>
<comment type="caution">
    <text evidence="9">The sequence shown here is derived from an EMBL/GenBank/DDBJ whole genome shotgun (WGS) entry which is preliminary data.</text>
</comment>
<proteinExistence type="inferred from homology"/>
<sequence>MSGLTAFLQTELLTLSSEARRKHPEIKEAAERLSAILRSFKERPGYNIANELSKSEDALRPFVLACETKQVKLVTIAIGCIQKLISFHAIPETSVRTILRKLTDISVHGVEIQLKILQTVLPLLTNYRSVHDDILAEALLICFRLQDSKIVVVNNTAAATLRQLVIFVFDKVAKEDDQEPEEDEVTHDIQLSSGDTISLRPCAKDAYYLFQDLCLLTNSESPEFLRLTQLSKTFGLELIESVLTNHYMLFRTHKELSSLLRERVCPLIIKNFSEKHEFPQTMRLTRVVYILIKQFSEILIMECEIFLSMFVKILEPESPLWQRVLAMEIFRGVCGDPSLLRSLYQWYDCQDSSTDVFRDMITGFGRLATEKPQLIGATQGGRDSMDHGSGSGNYTAHHAGTASFSGGEQTSPNLSTAGSTMRIQCIDQLDKAEPPAIPETYIFYLAVVCLNAIADGLAGLVLPRFAAGSTRTLSTSTRSTTNESPNTEDHQQQQAATSESTESTAGKKDLEVVTEMSNVAWPGLLAAMSFYLSANLDEELFQSTMRSYQNFTNVCGVLGLVVPRDAFLTNLCKNAIPANPVLSSGLLSNKNTGSTTSIATVSTSTIAVSYSDLPAQQQQVLSNIVLSDKNLYSLRVLLNITMFLGGVLGPSWYLVLETLQQADFLLFNRPSPKGSGSGSASTIGVPPIRRTLSGTAQSSTSINTLTSQQSSGSGATNQLMDADHVGIIHGSLTRLFENAKFLDDVAFIAFATALCRLSAEASGLPIGEEEASTSNKSARAKIFNKTSFAVEKLRYIAILDMGRLISADKDCGAWDLITTHLIATANYAGTPDSIRTQCCESIADIITTAMECSLSEEKEPDENLQTRLLKALNQCINYTPPKDNDSEKSYTTHKAFPEVQRMGLETLNKLLQTSGQSFTCGWSLIFEMVKHVTTVTSSTATTNQENNDDDTESHIEEESKAEGRSSIDTTTSSLRTSNNTSVTKAAGGLIKVAFASLQLICTDFLALLSPDCLRQCIATLGAFGMQNEDINISLTAVGLLWNLSDFIQTKRLDLVKSGQQKEEPSNQIISKESLSIDQTLDGEETPAVLSILWMLLLLQLSHICTDPRPEVRHGANQTLFRTIMLNGNVLSANLWSACIWEVLFPLLDATKMSSIRAIKMMQAQSTRSPSLSPSADRDASGFLLHHSRDTADKQWDETKVLVLNGISGIFRDFLGKLYTLPRFDRAWSLLLAHLEDSCLRSSQEVSLASVKSFRNIVGQQPDCESQETVIELWEKAWLSWLAIGESIIDEEDKEKRRVEERLKQLDSDLHSLTLSLSSSSAPTISDDFSQDMLTSFVSMFTDLYNVISSRFELPDVENLLIVLKNLLVYSTSPQYRPDIDHLSPLQDAVLNVIQNLDKSVPGIPPLVLRDLSEYMTLAFLGPQQEKSNTPPSQRRYTSVTYIALNKKSSKMAIDLFKDHVDNLSLYSEGVFERIIGAFGLPMKLKYDCPPSYKHGEDKTTLWKLATTGLLDIMRMGLEKLHAFDEEVPLERFVGVWRTLVDVLHGSLLSPSTPPSTMTIEELDVDEHFDISLLSVIQSDIVIFIGEPRVPDDIIERLVDILRESSRLYYVDESHSHRQETEGELATKELAIEEENGAKNASDRSSDIVGTTGTIVPVMKESFAYAALKTLFALCSSEKQDYIKVRQRIGRATIPVLLERCETILRNYTADEPLLGRCPFPRVRKEEMLFFLRQSIELKLQLDILGYKDEQGSAKQLLLSGPRGHLFYLYPTLCQMITCDDSTVVALIRDCLQVAGAEIGLTSLLHPRTRTYTMIILKYTFISIKQKLSH</sequence>
<dbReference type="OrthoDB" id="294853at2759"/>
<feature type="region of interest" description="Disordered" evidence="5">
    <location>
        <begin position="471"/>
        <end position="508"/>
    </location>
</feature>
<name>A0A068RVK6_9FUNG</name>
<dbReference type="Proteomes" id="UP000027586">
    <property type="component" value="Unassembled WGS sequence"/>
</dbReference>
<keyword evidence="3" id="KW-0653">Protein transport</keyword>
<evidence type="ECO:0000256" key="2">
    <source>
        <dbReference type="ARBA" id="ARBA00022448"/>
    </source>
</evidence>
<feature type="coiled-coil region" evidence="4">
    <location>
        <begin position="1288"/>
        <end position="1315"/>
    </location>
</feature>
<evidence type="ECO:0000256" key="3">
    <source>
        <dbReference type="ARBA" id="ARBA00022927"/>
    </source>
</evidence>
<reference evidence="9" key="1">
    <citation type="submission" date="2013-08" db="EMBL/GenBank/DDBJ databases">
        <title>Gene expansion shapes genome architecture in the human pathogen Lichtheimia corymbifera: an evolutionary genomics analysis in the ancient terrestrial Mucorales (Mucoromycotina).</title>
        <authorList>
            <person name="Schwartze V.U."/>
            <person name="Winter S."/>
            <person name="Shelest E."/>
            <person name="Marcet-Houben M."/>
            <person name="Horn F."/>
            <person name="Wehner S."/>
            <person name="Hoffmann K."/>
            <person name="Riege K."/>
            <person name="Sammeth M."/>
            <person name="Nowrousian M."/>
            <person name="Valiante V."/>
            <person name="Linde J."/>
            <person name="Jacobsen I.D."/>
            <person name="Marz M."/>
            <person name="Brakhage A.A."/>
            <person name="Gabaldon T."/>
            <person name="Bocker S."/>
            <person name="Voigt K."/>
        </authorList>
    </citation>
    <scope>NUCLEOTIDE SEQUENCE [LARGE SCALE GENOMIC DNA]</scope>
    <source>
        <strain evidence="9">FSU 9682</strain>
    </source>
</reference>
<feature type="domain" description="Mon2 C-terminal" evidence="7">
    <location>
        <begin position="1002"/>
        <end position="1260"/>
    </location>
</feature>
<dbReference type="VEuPathDB" id="FungiDB:LCOR_05305.1"/>
<feature type="region of interest" description="Disordered" evidence="5">
    <location>
        <begin position="379"/>
        <end position="416"/>
    </location>
</feature>
<dbReference type="PANTHER" id="PTHR10663:SF333">
    <property type="entry name" value="PROTEIN MON2 HOMOLOG"/>
    <property type="match status" value="1"/>
</dbReference>
<keyword evidence="10" id="KW-1185">Reference proteome</keyword>
<feature type="region of interest" description="Disordered" evidence="5">
    <location>
        <begin position="937"/>
        <end position="975"/>
    </location>
</feature>
<dbReference type="Pfam" id="PF16206">
    <property type="entry name" value="Mon2_C"/>
    <property type="match status" value="3"/>
</dbReference>
<dbReference type="PANTHER" id="PTHR10663">
    <property type="entry name" value="GUANYL-NUCLEOTIDE EXCHANGE FACTOR"/>
    <property type="match status" value="1"/>
</dbReference>
<feature type="domain" description="Mon2/Sec7/BIG1-like dimerisation and cyclophilin-binding" evidence="8">
    <location>
        <begin position="3"/>
        <end position="176"/>
    </location>
</feature>
<keyword evidence="2" id="KW-0813">Transport</keyword>